<dbReference type="KEGG" id="tut:107364358"/>
<name>T1KJ66_TETUR</name>
<keyword evidence="1" id="KW-1015">Disulfide bond</keyword>
<feature type="chain" id="PRO_5004591583" description="Peptidase S1 domain-containing protein" evidence="3">
    <location>
        <begin position="21"/>
        <end position="297"/>
    </location>
</feature>
<proteinExistence type="inferred from homology"/>
<dbReference type="InterPro" id="IPR001254">
    <property type="entry name" value="Trypsin_dom"/>
</dbReference>
<dbReference type="InterPro" id="IPR001314">
    <property type="entry name" value="Peptidase_S1A"/>
</dbReference>
<dbReference type="PROSITE" id="PS00135">
    <property type="entry name" value="TRYPSIN_SER"/>
    <property type="match status" value="1"/>
</dbReference>
<dbReference type="EnsemblMetazoa" id="tetur12g03940.1">
    <property type="protein sequence ID" value="tetur12g03940.1"/>
    <property type="gene ID" value="tetur12g03940"/>
</dbReference>
<evidence type="ECO:0000256" key="1">
    <source>
        <dbReference type="ARBA" id="ARBA00023157"/>
    </source>
</evidence>
<dbReference type="InterPro" id="IPR043504">
    <property type="entry name" value="Peptidase_S1_PA_chymotrypsin"/>
</dbReference>
<dbReference type="OrthoDB" id="6509422at2759"/>
<dbReference type="PROSITE" id="PS51257">
    <property type="entry name" value="PROKAR_LIPOPROTEIN"/>
    <property type="match status" value="1"/>
</dbReference>
<keyword evidence="3" id="KW-0732">Signal</keyword>
<evidence type="ECO:0000256" key="3">
    <source>
        <dbReference type="SAM" id="SignalP"/>
    </source>
</evidence>
<evidence type="ECO:0000313" key="5">
    <source>
        <dbReference type="EnsemblMetazoa" id="tetur12g03940.1"/>
    </source>
</evidence>
<evidence type="ECO:0000259" key="4">
    <source>
        <dbReference type="PROSITE" id="PS50240"/>
    </source>
</evidence>
<feature type="domain" description="Peptidase S1" evidence="4">
    <location>
        <begin position="32"/>
        <end position="290"/>
    </location>
</feature>
<dbReference type="Proteomes" id="UP000015104">
    <property type="component" value="Unassembled WGS sequence"/>
</dbReference>
<dbReference type="PRINTS" id="PR00722">
    <property type="entry name" value="CHYMOTRYPSIN"/>
</dbReference>
<reference evidence="5" key="2">
    <citation type="submission" date="2015-06" db="UniProtKB">
        <authorList>
            <consortium name="EnsemblMetazoa"/>
        </authorList>
    </citation>
    <scope>IDENTIFICATION</scope>
</reference>
<feature type="signal peptide" evidence="3">
    <location>
        <begin position="1"/>
        <end position="20"/>
    </location>
</feature>
<dbReference type="GO" id="GO:0006508">
    <property type="term" value="P:proteolysis"/>
    <property type="evidence" value="ECO:0007669"/>
    <property type="project" value="InterPro"/>
</dbReference>
<dbReference type="FunFam" id="2.40.10.10:FF:000068">
    <property type="entry name" value="transmembrane protease serine 2"/>
    <property type="match status" value="1"/>
</dbReference>
<dbReference type="STRING" id="32264.T1KJ66"/>
<dbReference type="AlphaFoldDB" id="T1KJ66"/>
<dbReference type="PANTHER" id="PTHR24256">
    <property type="entry name" value="TRYPTASE-RELATED"/>
    <property type="match status" value="1"/>
</dbReference>
<comment type="similarity">
    <text evidence="2">Belongs to the peptidase S1 family. CLIP subfamily.</text>
</comment>
<dbReference type="InterPro" id="IPR051487">
    <property type="entry name" value="Ser/Thr_Proteases_Immune/Dev"/>
</dbReference>
<dbReference type="SUPFAM" id="SSF50494">
    <property type="entry name" value="Trypsin-like serine proteases"/>
    <property type="match status" value="1"/>
</dbReference>
<sequence length="297" mass="32873">MRFFMLTTLLLVAAINVTLACECGMEGSSGRIYKGTKVRANKYPWLAHIRSFADRDDNSFGQCGGSLIDETHVATAAHCVVTKDGQRYKPENIDVFLGRVKAFSDFSYPHKVSKVWFDPKYDSSNLSNDFAILTLSKPVKFTQTIAPVCLPNNESDLTKLTVSGWGLTSANAKSSDDLLEVEVDFMDKEECNDAKKTIIMKQNDIPIELAPLIRTEPVAESHMCAINKKTRGDACSGDSGGPIMHHGDNGRWYLMGVVSGSWTECGQDKDTSGLYTRTLYYKDVIKSIAPNACWQDL</sequence>
<dbReference type="HOGENOM" id="CLU_006842_0_0_1"/>
<dbReference type="CDD" id="cd00190">
    <property type="entry name" value="Tryp_SPc"/>
    <property type="match status" value="1"/>
</dbReference>
<accession>T1KJ66</accession>
<evidence type="ECO:0000256" key="2">
    <source>
        <dbReference type="ARBA" id="ARBA00024195"/>
    </source>
</evidence>
<dbReference type="Pfam" id="PF00089">
    <property type="entry name" value="Trypsin"/>
    <property type="match status" value="1"/>
</dbReference>
<dbReference type="InterPro" id="IPR009003">
    <property type="entry name" value="Peptidase_S1_PA"/>
</dbReference>
<dbReference type="eggNOG" id="KOG3627">
    <property type="taxonomic scope" value="Eukaryota"/>
</dbReference>
<organism evidence="5 6">
    <name type="scientific">Tetranychus urticae</name>
    <name type="common">Two-spotted spider mite</name>
    <dbReference type="NCBI Taxonomy" id="32264"/>
    <lineage>
        <taxon>Eukaryota</taxon>
        <taxon>Metazoa</taxon>
        <taxon>Ecdysozoa</taxon>
        <taxon>Arthropoda</taxon>
        <taxon>Chelicerata</taxon>
        <taxon>Arachnida</taxon>
        <taxon>Acari</taxon>
        <taxon>Acariformes</taxon>
        <taxon>Trombidiformes</taxon>
        <taxon>Prostigmata</taxon>
        <taxon>Eleutherengona</taxon>
        <taxon>Raphignathae</taxon>
        <taxon>Tetranychoidea</taxon>
        <taxon>Tetranychidae</taxon>
        <taxon>Tetranychus</taxon>
    </lineage>
</organism>
<dbReference type="EMBL" id="CAEY01000119">
    <property type="status" value="NOT_ANNOTATED_CDS"/>
    <property type="molecule type" value="Genomic_DNA"/>
</dbReference>
<keyword evidence="6" id="KW-1185">Reference proteome</keyword>
<protein>
    <recommendedName>
        <fullName evidence="4">Peptidase S1 domain-containing protein</fullName>
    </recommendedName>
</protein>
<dbReference type="PROSITE" id="PS50240">
    <property type="entry name" value="TRYPSIN_DOM"/>
    <property type="match status" value="1"/>
</dbReference>
<reference evidence="6" key="1">
    <citation type="submission" date="2011-08" db="EMBL/GenBank/DDBJ databases">
        <authorList>
            <person name="Rombauts S."/>
        </authorList>
    </citation>
    <scope>NUCLEOTIDE SEQUENCE</scope>
    <source>
        <strain evidence="6">London</strain>
    </source>
</reference>
<dbReference type="GO" id="GO:0004252">
    <property type="term" value="F:serine-type endopeptidase activity"/>
    <property type="evidence" value="ECO:0007669"/>
    <property type="project" value="InterPro"/>
</dbReference>
<evidence type="ECO:0000313" key="6">
    <source>
        <dbReference type="Proteomes" id="UP000015104"/>
    </source>
</evidence>
<dbReference type="InterPro" id="IPR033116">
    <property type="entry name" value="TRYPSIN_SER"/>
</dbReference>
<dbReference type="Gene3D" id="2.40.10.10">
    <property type="entry name" value="Trypsin-like serine proteases"/>
    <property type="match status" value="1"/>
</dbReference>
<dbReference type="SMART" id="SM00020">
    <property type="entry name" value="Tryp_SPc"/>
    <property type="match status" value="1"/>
</dbReference>
<gene>
    <name evidence="5" type="primary">107364358</name>
</gene>